<evidence type="ECO:0000256" key="3">
    <source>
        <dbReference type="ARBA" id="ARBA00022692"/>
    </source>
</evidence>
<dbReference type="GO" id="GO:0030145">
    <property type="term" value="F:manganese ion binding"/>
    <property type="evidence" value="ECO:0007669"/>
    <property type="project" value="InterPro"/>
</dbReference>
<dbReference type="PANTHER" id="PTHR34790:SF1">
    <property type="entry name" value="PHOTOSYSTEM II CORE COMPLEX PROTEINS PSBY, CHLOROPLASTIC"/>
    <property type="match status" value="1"/>
</dbReference>
<feature type="transmembrane region" description="Helical" evidence="9">
    <location>
        <begin position="394"/>
        <end position="412"/>
    </location>
</feature>
<comment type="subcellular location">
    <subcellularLocation>
        <location evidence="1">Membrane</location>
    </subcellularLocation>
</comment>
<feature type="compositionally biased region" description="Pro residues" evidence="8">
    <location>
        <begin position="102"/>
        <end position="111"/>
    </location>
</feature>
<gene>
    <name evidence="10" type="ORF">AXG93_3472s1190</name>
</gene>
<evidence type="ECO:0000256" key="2">
    <source>
        <dbReference type="ARBA" id="ARBA00022531"/>
    </source>
</evidence>
<dbReference type="GO" id="GO:0015979">
    <property type="term" value="P:photosynthesis"/>
    <property type="evidence" value="ECO:0007669"/>
    <property type="project" value="UniProtKB-KW"/>
</dbReference>
<evidence type="ECO:0000256" key="9">
    <source>
        <dbReference type="SAM" id="Phobius"/>
    </source>
</evidence>
<feature type="region of interest" description="Disordered" evidence="8">
    <location>
        <begin position="95"/>
        <end position="126"/>
    </location>
</feature>
<dbReference type="GO" id="GO:0045454">
    <property type="term" value="P:cell redox homeostasis"/>
    <property type="evidence" value="ECO:0007669"/>
    <property type="project" value="TreeGrafter"/>
</dbReference>
<dbReference type="Proteomes" id="UP000077202">
    <property type="component" value="Unassembled WGS sequence"/>
</dbReference>
<feature type="compositionally biased region" description="Basic residues" evidence="8">
    <location>
        <begin position="49"/>
        <end position="69"/>
    </location>
</feature>
<feature type="region of interest" description="Disordered" evidence="8">
    <location>
        <begin position="39"/>
        <end position="77"/>
    </location>
</feature>
<keyword evidence="4 9" id="KW-1133">Transmembrane helix</keyword>
<evidence type="ECO:0000256" key="6">
    <source>
        <dbReference type="ARBA" id="ARBA00023136"/>
    </source>
</evidence>
<protein>
    <submittedName>
        <fullName evidence="10">Uncharacterized protein</fullName>
    </submittedName>
</protein>
<dbReference type="InterPro" id="IPR009388">
    <property type="entry name" value="PSII_PsbY"/>
</dbReference>
<evidence type="ECO:0000313" key="10">
    <source>
        <dbReference type="EMBL" id="OAE34484.1"/>
    </source>
</evidence>
<keyword evidence="6 9" id="KW-0472">Membrane</keyword>
<evidence type="ECO:0000256" key="5">
    <source>
        <dbReference type="ARBA" id="ARBA00023078"/>
    </source>
</evidence>
<evidence type="ECO:0000256" key="4">
    <source>
        <dbReference type="ARBA" id="ARBA00022989"/>
    </source>
</evidence>
<dbReference type="HAMAP" id="MF_00717">
    <property type="entry name" value="PSII_PsbY"/>
    <property type="match status" value="4"/>
</dbReference>
<feature type="transmembrane region" description="Helical" evidence="9">
    <location>
        <begin position="294"/>
        <end position="312"/>
    </location>
</feature>
<dbReference type="AlphaFoldDB" id="A0A176WNP9"/>
<accession>A0A176WNP9</accession>
<name>A0A176WNP9_MARPO</name>
<feature type="transmembrane region" description="Helical" evidence="9">
    <location>
        <begin position="432"/>
        <end position="451"/>
    </location>
</feature>
<sequence length="534" mass="56083">MGPKPQAAAHQQLVNGGLDVFLACPVASFSSVAQILHRGRQLKPSQPKPTRRWKERKGKERKGKERKGKQVLSSEPKGVRSVDLLASELTLRHTLHKRTLVPPAPPRPPASTKPELARSQEGSSFSPDLSRWLMCTLSQKIPFERETPVLVLLVMDVVFGLVGESPVSSAASCGRLSQASDSKGSCWKSREMAMATALAGSSLSVAATLQKNSGALGQGVQRLRVSSTPTKASWKKLQMPAVSAIKSETSLSTEDLSLGASALAGALFAAMASSDSAMAAQQIASLAAEDNRGVALLIPLVPAIGWVLYNILQPGLNQINKMRGVKGLVAGLGLGALGSVAFSSEAEAAVQEIGQIADNDSRGILLLGVLIPAVGWVLFNILQPALNQINKMRSTKGVIGAVGLGGLASALYTPHADAAQELATIADNDSRGILLLGVIVPAVGWVLFNILQPALNQLNKMRSTKGLVGTVGIGAAAASLLSAQDADAAQEFGQLAADNRPVILLVVLVPAIGWVLYNILRPALNQVDKMRNKK</sequence>
<dbReference type="InterPro" id="IPR038760">
    <property type="entry name" value="PsbY_plant"/>
</dbReference>
<dbReference type="Pfam" id="PF06298">
    <property type="entry name" value="PsbY"/>
    <property type="match status" value="4"/>
</dbReference>
<keyword evidence="11" id="KW-1185">Reference proteome</keyword>
<keyword evidence="3 9" id="KW-0812">Transmembrane</keyword>
<feature type="transmembrane region" description="Helical" evidence="9">
    <location>
        <begin position="463"/>
        <end position="482"/>
    </location>
</feature>
<organism evidence="10 11">
    <name type="scientific">Marchantia polymorpha subsp. ruderalis</name>
    <dbReference type="NCBI Taxonomy" id="1480154"/>
    <lineage>
        <taxon>Eukaryota</taxon>
        <taxon>Viridiplantae</taxon>
        <taxon>Streptophyta</taxon>
        <taxon>Embryophyta</taxon>
        <taxon>Marchantiophyta</taxon>
        <taxon>Marchantiopsida</taxon>
        <taxon>Marchantiidae</taxon>
        <taxon>Marchantiales</taxon>
        <taxon>Marchantiaceae</taxon>
        <taxon>Marchantia</taxon>
    </lineage>
</organism>
<dbReference type="GO" id="GO:0009523">
    <property type="term" value="C:photosystem II"/>
    <property type="evidence" value="ECO:0007669"/>
    <property type="project" value="UniProtKB-KW"/>
</dbReference>
<evidence type="ECO:0000313" key="11">
    <source>
        <dbReference type="Proteomes" id="UP000077202"/>
    </source>
</evidence>
<dbReference type="PANTHER" id="PTHR34790">
    <property type="entry name" value="PHOTOSYSTEM II CORE COMPLEX PROTEINS PSBY, CHLOROPLASTIC"/>
    <property type="match status" value="1"/>
</dbReference>
<keyword evidence="7" id="KW-0604">Photosystem II</keyword>
<dbReference type="GO" id="GO:0009534">
    <property type="term" value="C:chloroplast thylakoid"/>
    <property type="evidence" value="ECO:0007669"/>
    <property type="project" value="TreeGrafter"/>
</dbReference>
<evidence type="ECO:0000256" key="1">
    <source>
        <dbReference type="ARBA" id="ARBA00004370"/>
    </source>
</evidence>
<comment type="caution">
    <text evidence="10">The sequence shown here is derived from an EMBL/GenBank/DDBJ whole genome shotgun (WGS) entry which is preliminary data.</text>
</comment>
<feature type="transmembrane region" description="Helical" evidence="9">
    <location>
        <begin position="363"/>
        <end position="382"/>
    </location>
</feature>
<reference evidence="10" key="1">
    <citation type="submission" date="2016-03" db="EMBL/GenBank/DDBJ databases">
        <title>Mechanisms controlling the formation of the plant cell surface in tip-growing cells are functionally conserved among land plants.</title>
        <authorList>
            <person name="Honkanen S."/>
            <person name="Jones V.A."/>
            <person name="Morieri G."/>
            <person name="Champion C."/>
            <person name="Hetherington A.J."/>
            <person name="Kelly S."/>
            <person name="Saint-Marcoux D."/>
            <person name="Proust H."/>
            <person name="Prescott H."/>
            <person name="Dolan L."/>
        </authorList>
    </citation>
    <scope>NUCLEOTIDE SEQUENCE [LARGE SCALE GENOMIC DNA]</scope>
    <source>
        <tissue evidence="10">Whole gametophyte</tissue>
    </source>
</reference>
<feature type="transmembrane region" description="Helical" evidence="9">
    <location>
        <begin position="324"/>
        <end position="343"/>
    </location>
</feature>
<evidence type="ECO:0000256" key="7">
    <source>
        <dbReference type="ARBA" id="ARBA00023276"/>
    </source>
</evidence>
<proteinExistence type="inferred from homology"/>
<keyword evidence="5" id="KW-0793">Thylakoid</keyword>
<evidence type="ECO:0000256" key="8">
    <source>
        <dbReference type="SAM" id="MobiDB-lite"/>
    </source>
</evidence>
<feature type="transmembrane region" description="Helical" evidence="9">
    <location>
        <begin position="502"/>
        <end position="524"/>
    </location>
</feature>
<keyword evidence="2" id="KW-0602">Photosynthesis</keyword>
<dbReference type="EMBL" id="LVLJ01000398">
    <property type="protein sequence ID" value="OAE34484.1"/>
    <property type="molecule type" value="Genomic_DNA"/>
</dbReference>